<name>A0A840LGD7_9BURK</name>
<gene>
    <name evidence="2" type="ORF">HNP55_003825</name>
</gene>
<accession>A0A840LGD7</accession>
<evidence type="ECO:0000313" key="2">
    <source>
        <dbReference type="EMBL" id="MBB4845278.1"/>
    </source>
</evidence>
<keyword evidence="1" id="KW-0732">Signal</keyword>
<dbReference type="RefSeq" id="WP_184303037.1">
    <property type="nucleotide sequence ID" value="NZ_JACHLP010000008.1"/>
</dbReference>
<evidence type="ECO:0000256" key="1">
    <source>
        <dbReference type="SAM" id="SignalP"/>
    </source>
</evidence>
<reference evidence="2 3" key="1">
    <citation type="submission" date="2020-08" db="EMBL/GenBank/DDBJ databases">
        <title>Functional genomics of gut bacteria from endangered species of beetles.</title>
        <authorList>
            <person name="Carlos-Shanley C."/>
        </authorList>
    </citation>
    <scope>NUCLEOTIDE SEQUENCE [LARGE SCALE GENOMIC DNA]</scope>
    <source>
        <strain evidence="2 3">S00239</strain>
    </source>
</reference>
<protein>
    <submittedName>
        <fullName evidence="2">Uncharacterized protein</fullName>
    </submittedName>
</protein>
<organism evidence="2 3">
    <name type="scientific">Roseateles oligotrophus</name>
    <dbReference type="NCBI Taxonomy" id="1769250"/>
    <lineage>
        <taxon>Bacteria</taxon>
        <taxon>Pseudomonadati</taxon>
        <taxon>Pseudomonadota</taxon>
        <taxon>Betaproteobacteria</taxon>
        <taxon>Burkholderiales</taxon>
        <taxon>Sphaerotilaceae</taxon>
        <taxon>Roseateles</taxon>
    </lineage>
</organism>
<dbReference type="EMBL" id="JACHLP010000008">
    <property type="protein sequence ID" value="MBB4845278.1"/>
    <property type="molecule type" value="Genomic_DNA"/>
</dbReference>
<dbReference type="Proteomes" id="UP000562027">
    <property type="component" value="Unassembled WGS sequence"/>
</dbReference>
<evidence type="ECO:0000313" key="3">
    <source>
        <dbReference type="Proteomes" id="UP000562027"/>
    </source>
</evidence>
<sequence>MPQLHKTLAPLAAACWLALAATPGWAASSATSSVSDSVSTSVGSLSDSIQGSSKSSTGDKKVAAGDYKIIDMAAVPGKPGMAQLTLQAAATPAGQPAEAFQLLLPATTLAKTNLAVGGTVTAREHAYGLEFAVAQSKQAFFLVLRDEWFKELRSNPLVL</sequence>
<keyword evidence="3" id="KW-1185">Reference proteome</keyword>
<dbReference type="AlphaFoldDB" id="A0A840LGD7"/>
<feature type="chain" id="PRO_5032683357" evidence="1">
    <location>
        <begin position="27"/>
        <end position="159"/>
    </location>
</feature>
<proteinExistence type="predicted"/>
<feature type="signal peptide" evidence="1">
    <location>
        <begin position="1"/>
        <end position="26"/>
    </location>
</feature>
<comment type="caution">
    <text evidence="2">The sequence shown here is derived from an EMBL/GenBank/DDBJ whole genome shotgun (WGS) entry which is preliminary data.</text>
</comment>